<keyword evidence="1" id="KW-0472">Membrane</keyword>
<reference evidence="2 3" key="1">
    <citation type="submission" date="2018-04" db="EMBL/GenBank/DDBJ databases">
        <title>Camelliibacillus theae gen. nov., sp. nov., isolated from Pu'er tea.</title>
        <authorList>
            <person name="Niu L."/>
        </authorList>
    </citation>
    <scope>NUCLEOTIDE SEQUENCE [LARGE SCALE GENOMIC DNA]</scope>
    <source>
        <strain evidence="2 3">T8</strain>
    </source>
</reference>
<proteinExistence type="predicted"/>
<evidence type="ECO:0000313" key="3">
    <source>
        <dbReference type="Proteomes" id="UP000245998"/>
    </source>
</evidence>
<accession>A0A2U1K703</accession>
<keyword evidence="3" id="KW-1185">Reference proteome</keyword>
<feature type="transmembrane region" description="Helical" evidence="1">
    <location>
        <begin position="227"/>
        <end position="245"/>
    </location>
</feature>
<feature type="transmembrane region" description="Helical" evidence="1">
    <location>
        <begin position="89"/>
        <end position="106"/>
    </location>
</feature>
<feature type="transmembrane region" description="Helical" evidence="1">
    <location>
        <begin position="145"/>
        <end position="167"/>
    </location>
</feature>
<evidence type="ECO:0000313" key="2">
    <source>
        <dbReference type="EMBL" id="PWA13307.1"/>
    </source>
</evidence>
<dbReference type="EMBL" id="QCZG01000002">
    <property type="protein sequence ID" value="PWA13307.1"/>
    <property type="molecule type" value="Genomic_DNA"/>
</dbReference>
<protein>
    <submittedName>
        <fullName evidence="2">Stage III sporulation protein AE</fullName>
    </submittedName>
</protein>
<feature type="transmembrane region" description="Helical" evidence="1">
    <location>
        <begin position="179"/>
        <end position="207"/>
    </location>
</feature>
<dbReference type="NCBIfam" id="TIGR02829">
    <property type="entry name" value="spore_III_AE"/>
    <property type="match status" value="1"/>
</dbReference>
<evidence type="ECO:0000256" key="1">
    <source>
        <dbReference type="SAM" id="Phobius"/>
    </source>
</evidence>
<organism evidence="2 3">
    <name type="scientific">Pueribacillus theae</name>
    <dbReference type="NCBI Taxonomy" id="2171751"/>
    <lineage>
        <taxon>Bacteria</taxon>
        <taxon>Bacillati</taxon>
        <taxon>Bacillota</taxon>
        <taxon>Bacilli</taxon>
        <taxon>Bacillales</taxon>
        <taxon>Bacillaceae</taxon>
        <taxon>Pueribacillus</taxon>
    </lineage>
</organism>
<feature type="transmembrane region" description="Helical" evidence="1">
    <location>
        <begin position="294"/>
        <end position="327"/>
    </location>
</feature>
<keyword evidence="1" id="KW-1133">Transmembrane helix</keyword>
<gene>
    <name evidence="2" type="primary">spoIIIAE</name>
    <name evidence="2" type="ORF">DCC39_01860</name>
</gene>
<keyword evidence="1" id="KW-0812">Transmembrane</keyword>
<name>A0A2U1K703_9BACI</name>
<comment type="caution">
    <text evidence="2">The sequence shown here is derived from an EMBL/GenBank/DDBJ whole genome shotgun (WGS) entry which is preliminary data.</text>
</comment>
<dbReference type="InterPro" id="IPR014194">
    <property type="entry name" value="Spore_III_AE"/>
</dbReference>
<sequence>MAAEPPLAESNEEENTIEPLVDEQIENIDLGDIKDFWDSIVNEYGGFLPESQKGSFMDFVKGDKSFSFQQWLIGALKFLFHELVANGKLLGSLILLAVFAAILQTIQNAFEFHAVSKVAYSITYMVLIILALNSFHVAINYTEEAIQSMMSFMVALIPLLLALLASLGNFSSVAFFHPVIVFLINTSSLLIVKIVLPLLFLSAILHVVSSLTDHYKVTKLANLLRNIALGGLGIFFALFLGVISIQGASSAIADGVTIRTAKFLAGNFIPVVGRMFTDATDTVLSASLLLKNTIGLAGVAILLLLAFFPAVKVLALALIFHIAGAVLQPLGGGPIVESLDVIGKSVLFIFVSLGVVSLMFFLTITIMIGMGNAAYMMR</sequence>
<dbReference type="Pfam" id="PF09546">
    <property type="entry name" value="Spore_III_AE"/>
    <property type="match status" value="1"/>
</dbReference>
<dbReference type="Proteomes" id="UP000245998">
    <property type="component" value="Unassembled WGS sequence"/>
</dbReference>
<dbReference type="AlphaFoldDB" id="A0A2U1K703"/>
<dbReference type="OrthoDB" id="2373222at2"/>
<feature type="transmembrane region" description="Helical" evidence="1">
    <location>
        <begin position="118"/>
        <end position="139"/>
    </location>
</feature>
<feature type="transmembrane region" description="Helical" evidence="1">
    <location>
        <begin position="347"/>
        <end position="375"/>
    </location>
</feature>